<name>A0A4Y2FMM9_ARAVE</name>
<dbReference type="Proteomes" id="UP000499080">
    <property type="component" value="Unassembled WGS sequence"/>
</dbReference>
<organism evidence="1 2">
    <name type="scientific">Araneus ventricosus</name>
    <name type="common">Orbweaver spider</name>
    <name type="synonym">Epeira ventricosa</name>
    <dbReference type="NCBI Taxonomy" id="182803"/>
    <lineage>
        <taxon>Eukaryota</taxon>
        <taxon>Metazoa</taxon>
        <taxon>Ecdysozoa</taxon>
        <taxon>Arthropoda</taxon>
        <taxon>Chelicerata</taxon>
        <taxon>Arachnida</taxon>
        <taxon>Araneae</taxon>
        <taxon>Araneomorphae</taxon>
        <taxon>Entelegynae</taxon>
        <taxon>Araneoidea</taxon>
        <taxon>Araneidae</taxon>
        <taxon>Araneus</taxon>
    </lineage>
</organism>
<gene>
    <name evidence="1" type="ORF">AVEN_139886_1</name>
</gene>
<protein>
    <submittedName>
        <fullName evidence="1">Uncharacterized protein</fullName>
    </submittedName>
</protein>
<evidence type="ECO:0000313" key="2">
    <source>
        <dbReference type="Proteomes" id="UP000499080"/>
    </source>
</evidence>
<dbReference type="AlphaFoldDB" id="A0A4Y2FMM9"/>
<reference evidence="1 2" key="1">
    <citation type="journal article" date="2019" name="Sci. Rep.">
        <title>Orb-weaving spider Araneus ventricosus genome elucidates the spidroin gene catalogue.</title>
        <authorList>
            <person name="Kono N."/>
            <person name="Nakamura H."/>
            <person name="Ohtoshi R."/>
            <person name="Moran D.A.P."/>
            <person name="Shinohara A."/>
            <person name="Yoshida Y."/>
            <person name="Fujiwara M."/>
            <person name="Mori M."/>
            <person name="Tomita M."/>
            <person name="Arakawa K."/>
        </authorList>
    </citation>
    <scope>NUCLEOTIDE SEQUENCE [LARGE SCALE GENOMIC DNA]</scope>
</reference>
<sequence>MVVESFDDTEEWFIHAFTTHSEPACQIWLKALHGPCTVLLAMFRAGRPTGAETWFWAVSRGLIFLPERKRSEGTWAFFPPRMLSCRVSLPKQ</sequence>
<evidence type="ECO:0000313" key="1">
    <source>
        <dbReference type="EMBL" id="GBM42451.1"/>
    </source>
</evidence>
<dbReference type="EMBL" id="BGPR01000996">
    <property type="protein sequence ID" value="GBM42451.1"/>
    <property type="molecule type" value="Genomic_DNA"/>
</dbReference>
<proteinExistence type="predicted"/>
<comment type="caution">
    <text evidence="1">The sequence shown here is derived from an EMBL/GenBank/DDBJ whole genome shotgun (WGS) entry which is preliminary data.</text>
</comment>
<accession>A0A4Y2FMM9</accession>
<keyword evidence="2" id="KW-1185">Reference proteome</keyword>